<dbReference type="RefSeq" id="WP_165890029.1">
    <property type="nucleotide sequence ID" value="NZ_JBBGZA010000001.1"/>
</dbReference>
<feature type="domain" description="Mur ligase C-terminal" evidence="12">
    <location>
        <begin position="889"/>
        <end position="1002"/>
    </location>
</feature>
<evidence type="ECO:0000256" key="8">
    <source>
        <dbReference type="ARBA" id="ARBA00022984"/>
    </source>
</evidence>
<evidence type="ECO:0000256" key="6">
    <source>
        <dbReference type="ARBA" id="ARBA00022840"/>
    </source>
</evidence>
<keyword evidence="3" id="KW-0732">Signal</keyword>
<organism evidence="14 15">
    <name type="scientific">Sphingomonas molluscorum</name>
    <dbReference type="NCBI Taxonomy" id="418184"/>
    <lineage>
        <taxon>Bacteria</taxon>
        <taxon>Pseudomonadati</taxon>
        <taxon>Pseudomonadota</taxon>
        <taxon>Alphaproteobacteria</taxon>
        <taxon>Sphingomonadales</taxon>
        <taxon>Sphingomonadaceae</taxon>
        <taxon>Sphingomonas</taxon>
    </lineage>
</organism>
<keyword evidence="15" id="KW-1185">Reference proteome</keyword>
<dbReference type="InterPro" id="IPR036565">
    <property type="entry name" value="Mur-like_cat_sf"/>
</dbReference>
<evidence type="ECO:0000256" key="7">
    <source>
        <dbReference type="ARBA" id="ARBA00022960"/>
    </source>
</evidence>
<dbReference type="InterPro" id="IPR012338">
    <property type="entry name" value="Beta-lactam/transpept-like"/>
</dbReference>
<evidence type="ECO:0000256" key="5">
    <source>
        <dbReference type="ARBA" id="ARBA00022801"/>
    </source>
</evidence>
<evidence type="ECO:0000259" key="12">
    <source>
        <dbReference type="Pfam" id="PF02875"/>
    </source>
</evidence>
<comment type="similarity">
    <text evidence="1 10">Belongs to the peptidase S11 family.</text>
</comment>
<dbReference type="Gene3D" id="3.40.710.10">
    <property type="entry name" value="DD-peptidase/beta-lactamase superfamily"/>
    <property type="match status" value="1"/>
</dbReference>
<dbReference type="InterPro" id="IPR051046">
    <property type="entry name" value="MurCDEF_CellWall_CoF430Synth"/>
</dbReference>
<feature type="domain" description="Peptidase S11 D-alanyl-D-alanine carboxypeptidase A N-terminal" evidence="11">
    <location>
        <begin position="1034"/>
        <end position="1256"/>
    </location>
</feature>
<dbReference type="Proteomes" id="UP001380365">
    <property type="component" value="Unassembled WGS sequence"/>
</dbReference>
<keyword evidence="9" id="KW-0961">Cell wall biogenesis/degradation</keyword>
<dbReference type="EMBL" id="JBBGZA010000001">
    <property type="protein sequence ID" value="MEJ5094652.1"/>
    <property type="molecule type" value="Genomic_DNA"/>
</dbReference>
<dbReference type="GO" id="GO:0016874">
    <property type="term" value="F:ligase activity"/>
    <property type="evidence" value="ECO:0007669"/>
    <property type="project" value="UniProtKB-KW"/>
</dbReference>
<accession>A0ABU8Q645</accession>
<evidence type="ECO:0000256" key="9">
    <source>
        <dbReference type="ARBA" id="ARBA00023316"/>
    </source>
</evidence>
<dbReference type="PANTHER" id="PTHR43024">
    <property type="entry name" value="UDP-N-ACETYLMURAMOYL-TRIPEPTIDE--D-ALANYL-D-ALANINE LIGASE"/>
    <property type="match status" value="1"/>
</dbReference>
<reference evidence="14 15" key="1">
    <citation type="submission" date="2023-12" db="EMBL/GenBank/DDBJ databases">
        <title>Gut-associated functions are favored during microbiome assembly across C. elegans life.</title>
        <authorList>
            <person name="Zimmermann J."/>
        </authorList>
    </citation>
    <scope>NUCLEOTIDE SEQUENCE [LARGE SCALE GENOMIC DNA]</scope>
    <source>
        <strain evidence="14 15">JUb134</strain>
    </source>
</reference>
<feature type="domain" description="Mur ligase central" evidence="13">
    <location>
        <begin position="673"/>
        <end position="856"/>
    </location>
</feature>
<keyword evidence="6" id="KW-0067">ATP-binding</keyword>
<evidence type="ECO:0000256" key="4">
    <source>
        <dbReference type="ARBA" id="ARBA00022741"/>
    </source>
</evidence>
<sequence>MSSAEMMASLFRLMNTRTPAAQGSPPTVTLFGAFSSGNSRPQVLTARGESLEAAWKRLAAEIEAATAGDPPRWLRVERVDQVEPTSWAKLKASLRQTKRNYFRYGIALDAEFERAFLEQELNANAMLYGGNAIAHAVVNEGNFTIYARRKYGPATQIDFADDQPLFVFTTQAVFADADGTCVVLHDSGLERGRRQLDPLTPEDVAALVRSGAGHLARQVGEDGRFVYGYHPCFDRKIDAYNALRHASSTYSMIEAWEMLRDPQLAAAIERALGYLVRELIRPATLADGSEAAFLVDVGDEIKLGGSAVAILALSRHAQATGCRDHLALMEQLALGIRSMQDPATGAFAHVLHYPDLAVVQPFRTIYYEGEAAFALMRLHQLTGDPRWLAVVERAYDHFIAAEHWRHHDHWLGYCTNELTLVRPEARYFQFGIRNVAGYLDFVRDRITTFPTLLELMMAAHAMLSRIAELPEHRHLLAEVDIARFNEALEARARHLLNGHFWPELAMDFARPDRIAGSFFIRHQGFRVRIDDVEHYLSGLVAYHHYRTQGQPLRPLAAPSGPADLWDADRLVAATGGSWEVPPPAGWSARGVCIHPPTYRPGQLAVVRSRDTGRGIRPAALASLSPPPAAIVTDGDPGALPPHMPVLRVADTGNAILELGRAARQRLSVPVLAVTGSAGKTTAVAMLAHALEPFGTVGRSAHNANLPHGVAWNLASVPADAKHVVLELAVGRMAHSARLARPDVAIFTNIAPAHLTNGSSVADIARTKSAIFLGMAPGGIAILNRDMDQWDIVHAAARARRLRVIHYGRSDGCELRLLSYDGVTREVEAEVFGRQVRFTLGASGEHMAFNALAALGAVAALGQPIEPAIEALASFRSLPGRGETLPLVIDGKRVTLIDDAYNANPASMAAALADLAQRPGMRRMAVLGEMAELGEAEEPLHRQLADAVDQRIARVHAVGALWNGFWEALPGGQRGVHAESLEGLRAAVRAELRDGDVVLFKGSNSRRIHELVAWLKAAASSAPPAPLLRAPAPQTTPPQSLLLYDLEAERMVVSEHTDAAHHPAALAKLLTLCLVDERRRELELAEDAPISVSPTAATVDSRWRFEAGERVTLGELMAATAIVGANEAAHALAEWHSGSAEAFTAEMNARARAIGMTASRFASPSGLGLGQAITGGDAIRLGAHVLTHAPAVHALSAKPWFAWKGATYPNTNRLIGTVAGVDGLRTGSVGARAHHLLLSVTDGHGRRWIAAVLGAPTRGARDAAARALLSSALPPARAAAVPLRATPR</sequence>
<evidence type="ECO:0000256" key="10">
    <source>
        <dbReference type="RuleBase" id="RU004016"/>
    </source>
</evidence>
<dbReference type="PRINTS" id="PR00725">
    <property type="entry name" value="DADACBPTASE1"/>
</dbReference>
<name>A0ABU8Q645_9SPHN</name>
<dbReference type="Gene3D" id="3.90.190.20">
    <property type="entry name" value="Mur ligase, C-terminal domain"/>
    <property type="match status" value="1"/>
</dbReference>
<dbReference type="Pfam" id="PF08245">
    <property type="entry name" value="Mur_ligase_M"/>
    <property type="match status" value="1"/>
</dbReference>
<dbReference type="InterPro" id="IPR018044">
    <property type="entry name" value="Peptidase_S11"/>
</dbReference>
<dbReference type="Pfam" id="PF02875">
    <property type="entry name" value="Mur_ligase_C"/>
    <property type="match status" value="1"/>
</dbReference>
<protein>
    <submittedName>
        <fullName evidence="14">Mur ligase family protein</fullName>
    </submittedName>
</protein>
<dbReference type="InterPro" id="IPR004101">
    <property type="entry name" value="Mur_ligase_C"/>
</dbReference>
<dbReference type="Pfam" id="PF00768">
    <property type="entry name" value="Peptidase_S11"/>
    <property type="match status" value="1"/>
</dbReference>
<evidence type="ECO:0000256" key="2">
    <source>
        <dbReference type="ARBA" id="ARBA00022598"/>
    </source>
</evidence>
<dbReference type="SUPFAM" id="SSF56601">
    <property type="entry name" value="beta-lactamase/transpeptidase-like"/>
    <property type="match status" value="1"/>
</dbReference>
<evidence type="ECO:0000313" key="14">
    <source>
        <dbReference type="EMBL" id="MEJ5094652.1"/>
    </source>
</evidence>
<gene>
    <name evidence="14" type="ORF">WH159_08885</name>
</gene>
<keyword evidence="7" id="KW-0133">Cell shape</keyword>
<dbReference type="InterPro" id="IPR001967">
    <property type="entry name" value="Peptidase_S11_N"/>
</dbReference>
<dbReference type="InterPro" id="IPR012341">
    <property type="entry name" value="6hp_glycosidase-like_sf"/>
</dbReference>
<evidence type="ECO:0000256" key="3">
    <source>
        <dbReference type="ARBA" id="ARBA00022729"/>
    </source>
</evidence>
<dbReference type="InterPro" id="IPR036615">
    <property type="entry name" value="Mur_ligase_C_dom_sf"/>
</dbReference>
<dbReference type="SUPFAM" id="SSF53623">
    <property type="entry name" value="MurD-like peptide ligases, catalytic domain"/>
    <property type="match status" value="1"/>
</dbReference>
<evidence type="ECO:0000313" key="15">
    <source>
        <dbReference type="Proteomes" id="UP001380365"/>
    </source>
</evidence>
<keyword evidence="5" id="KW-0378">Hydrolase</keyword>
<evidence type="ECO:0000259" key="11">
    <source>
        <dbReference type="Pfam" id="PF00768"/>
    </source>
</evidence>
<proteinExistence type="inferred from homology"/>
<dbReference type="Gene3D" id="3.40.1190.10">
    <property type="entry name" value="Mur-like, catalytic domain"/>
    <property type="match status" value="1"/>
</dbReference>
<comment type="caution">
    <text evidence="14">The sequence shown here is derived from an EMBL/GenBank/DDBJ whole genome shotgun (WGS) entry which is preliminary data.</text>
</comment>
<keyword evidence="2 14" id="KW-0436">Ligase</keyword>
<dbReference type="InterPro" id="IPR008928">
    <property type="entry name" value="6-hairpin_glycosidase_sf"/>
</dbReference>
<evidence type="ECO:0000259" key="13">
    <source>
        <dbReference type="Pfam" id="PF08245"/>
    </source>
</evidence>
<dbReference type="SUPFAM" id="SSF53244">
    <property type="entry name" value="MurD-like peptide ligases, peptide-binding domain"/>
    <property type="match status" value="1"/>
</dbReference>
<keyword evidence="4" id="KW-0547">Nucleotide-binding</keyword>
<dbReference type="PANTHER" id="PTHR43024:SF1">
    <property type="entry name" value="UDP-N-ACETYLMURAMOYL-TRIPEPTIDE--D-ALANYL-D-ALANINE LIGASE"/>
    <property type="match status" value="1"/>
</dbReference>
<keyword evidence="8" id="KW-0573">Peptidoglycan synthesis</keyword>
<dbReference type="InterPro" id="IPR013221">
    <property type="entry name" value="Mur_ligase_cen"/>
</dbReference>
<dbReference type="SUPFAM" id="SSF48208">
    <property type="entry name" value="Six-hairpin glycosidases"/>
    <property type="match status" value="1"/>
</dbReference>
<dbReference type="Gene3D" id="1.50.10.10">
    <property type="match status" value="1"/>
</dbReference>
<evidence type="ECO:0000256" key="1">
    <source>
        <dbReference type="ARBA" id="ARBA00007164"/>
    </source>
</evidence>